<gene>
    <name evidence="1" type="ORF">CSSPJE1EN2_LOCUS24536</name>
</gene>
<sequence>HEAEAKGVSLENISGFKVLTHLRFEGDNCQHVLLPDNISALTKLEDLRLYRFHNLKTLPAWMPDFKKLRSLSVSWCDWLERLPDSFTCCGAFPALIEFKIEGCGHLVKFPEVEGGAIPRLQTLSLNSCSSL</sequence>
<dbReference type="PANTHER" id="PTHR36766:SF30">
    <property type="entry name" value="TIR-NBS TYPE DISEASE RESISTANCE PROTEIN-RELATED"/>
    <property type="match status" value="1"/>
</dbReference>
<dbReference type="EMBL" id="OZ023710">
    <property type="protein sequence ID" value="CAK9883285.1"/>
    <property type="molecule type" value="Genomic_DNA"/>
</dbReference>
<dbReference type="Gene3D" id="3.80.10.10">
    <property type="entry name" value="Ribonuclease Inhibitor"/>
    <property type="match status" value="1"/>
</dbReference>
<evidence type="ECO:0000313" key="1">
    <source>
        <dbReference type="EMBL" id="CAK9883285.1"/>
    </source>
</evidence>
<feature type="non-terminal residue" evidence="1">
    <location>
        <position position="1"/>
    </location>
</feature>
<evidence type="ECO:0008006" key="3">
    <source>
        <dbReference type="Google" id="ProtNLM"/>
    </source>
</evidence>
<accession>A0ABP1C346</accession>
<reference evidence="1" key="1">
    <citation type="submission" date="2024-03" db="EMBL/GenBank/DDBJ databases">
        <authorList>
            <consortium name="ELIXIR-Norway"/>
            <consortium name="Elixir Norway"/>
        </authorList>
    </citation>
    <scope>NUCLEOTIDE SEQUENCE</scope>
</reference>
<dbReference type="InterPro" id="IPR032675">
    <property type="entry name" value="LRR_dom_sf"/>
</dbReference>
<proteinExistence type="predicted"/>
<keyword evidence="2" id="KW-1185">Reference proteome</keyword>
<dbReference type="SUPFAM" id="SSF52047">
    <property type="entry name" value="RNI-like"/>
    <property type="match status" value="1"/>
</dbReference>
<protein>
    <recommendedName>
        <fullName evidence="3">Disease resistance protein</fullName>
    </recommendedName>
</protein>
<evidence type="ECO:0000313" key="2">
    <source>
        <dbReference type="Proteomes" id="UP001497522"/>
    </source>
</evidence>
<name>A0ABP1C346_9BRYO</name>
<dbReference type="Proteomes" id="UP001497522">
    <property type="component" value="Chromosome 9"/>
</dbReference>
<feature type="non-terminal residue" evidence="1">
    <location>
        <position position="131"/>
    </location>
</feature>
<dbReference type="PANTHER" id="PTHR36766">
    <property type="entry name" value="PLANT BROAD-SPECTRUM MILDEW RESISTANCE PROTEIN RPW8"/>
    <property type="match status" value="1"/>
</dbReference>
<organism evidence="1 2">
    <name type="scientific">Sphagnum jensenii</name>
    <dbReference type="NCBI Taxonomy" id="128206"/>
    <lineage>
        <taxon>Eukaryota</taxon>
        <taxon>Viridiplantae</taxon>
        <taxon>Streptophyta</taxon>
        <taxon>Embryophyta</taxon>
        <taxon>Bryophyta</taxon>
        <taxon>Sphagnophytina</taxon>
        <taxon>Sphagnopsida</taxon>
        <taxon>Sphagnales</taxon>
        <taxon>Sphagnaceae</taxon>
        <taxon>Sphagnum</taxon>
    </lineage>
</organism>